<evidence type="ECO:0000256" key="7">
    <source>
        <dbReference type="ARBA" id="ARBA00022898"/>
    </source>
</evidence>
<dbReference type="Pfam" id="PF00266">
    <property type="entry name" value="Aminotran_5"/>
    <property type="match status" value="1"/>
</dbReference>
<protein>
    <recommendedName>
        <fullName evidence="11">Selenocysteine lyase</fullName>
        <ecNumber evidence="10">4.4.1.16</ecNumber>
    </recommendedName>
</protein>
<evidence type="ECO:0000256" key="9">
    <source>
        <dbReference type="ARBA" id="ARBA00037407"/>
    </source>
</evidence>
<gene>
    <name evidence="13" type="ORF">CAOG_003080</name>
</gene>
<dbReference type="SUPFAM" id="SSF53383">
    <property type="entry name" value="PLP-dependent transferases"/>
    <property type="match status" value="1"/>
</dbReference>
<sequence length="413" mass="43386">MQVAYLDSNATTPLAPAVLAAVQSALTDAWGNPSSAHPAGQQAKKVIAAARSQVATMLGVADHPEYVIFTSGGTEANNMAIRSAVASARPAAATNSARSRPHVITSNVEHDSVKLVLEALVAEGAIELSVVNVAQQTGVVNVDAVVAAVRPETVLVTIMLANNEVGTIQPIAAISAAMQELSNARPADHPRILVHTDAAQAIGKIPVNVRELGVDYLTIVGHKFYAPRNGALFVNNPRGYTPLHPLLQGGGQEDKFRPGTENTAMIAGLGAACELVTAHLADYAANMLATRNYFEEKMLQRFSKHRFQVNGPTFLGARLPNTCNFSLIGQGLIGSHVLAACKTFYASVGAACHAEHTMRPSPILLAIGVNPENAVNAIRVSTGRDTTFAELDTVVEELYNVAMALCNSAGVAH</sequence>
<keyword evidence="8 13" id="KW-0456">Lyase</keyword>
<dbReference type="eggNOG" id="KOG1549">
    <property type="taxonomic scope" value="Eukaryota"/>
</dbReference>
<organism evidence="13 14">
    <name type="scientific">Capsaspora owczarzaki (strain ATCC 30864)</name>
    <dbReference type="NCBI Taxonomy" id="595528"/>
    <lineage>
        <taxon>Eukaryota</taxon>
        <taxon>Filasterea</taxon>
        <taxon>Capsaspora</taxon>
    </lineage>
</organism>
<dbReference type="GO" id="GO:0005829">
    <property type="term" value="C:cytosol"/>
    <property type="evidence" value="ECO:0007669"/>
    <property type="project" value="UniProtKB-SubCell"/>
</dbReference>
<name>A0A0D2WNP3_CAPO3</name>
<evidence type="ECO:0000313" key="14">
    <source>
        <dbReference type="Proteomes" id="UP000008743"/>
    </source>
</evidence>
<evidence type="ECO:0000256" key="4">
    <source>
        <dbReference type="ARBA" id="ARBA00011738"/>
    </source>
</evidence>
<dbReference type="OrthoDB" id="10250117at2759"/>
<evidence type="ECO:0000256" key="1">
    <source>
        <dbReference type="ARBA" id="ARBA00001933"/>
    </source>
</evidence>
<dbReference type="OMA" id="IIYGQSE"/>
<dbReference type="InParanoid" id="A0A0D2WNP3"/>
<reference evidence="14" key="1">
    <citation type="submission" date="2011-02" db="EMBL/GenBank/DDBJ databases">
        <title>The Genome Sequence of Capsaspora owczarzaki ATCC 30864.</title>
        <authorList>
            <person name="Russ C."/>
            <person name="Cuomo C."/>
            <person name="Burger G."/>
            <person name="Gray M.W."/>
            <person name="Holland P.W.H."/>
            <person name="King N."/>
            <person name="Lang F.B.F."/>
            <person name="Roger A.J."/>
            <person name="Ruiz-Trillo I."/>
            <person name="Young S.K."/>
            <person name="Zeng Q."/>
            <person name="Gargeya S."/>
            <person name="Alvarado L."/>
            <person name="Berlin A."/>
            <person name="Chapman S.B."/>
            <person name="Chen Z."/>
            <person name="Freedman E."/>
            <person name="Gellesch M."/>
            <person name="Goldberg J."/>
            <person name="Griggs A."/>
            <person name="Gujja S."/>
            <person name="Heilman E."/>
            <person name="Heiman D."/>
            <person name="Howarth C."/>
            <person name="Mehta T."/>
            <person name="Neiman D."/>
            <person name="Pearson M."/>
            <person name="Roberts A."/>
            <person name="Saif S."/>
            <person name="Shea T."/>
            <person name="Shenoy N."/>
            <person name="Sisk P."/>
            <person name="Stolte C."/>
            <person name="Sykes S."/>
            <person name="White J."/>
            <person name="Yandava C."/>
            <person name="Haas B."/>
            <person name="Nusbaum C."/>
            <person name="Birren B."/>
        </authorList>
    </citation>
    <scope>NUCLEOTIDE SEQUENCE</scope>
    <source>
        <strain evidence="14">ATCC 30864</strain>
    </source>
</reference>
<dbReference type="PhylomeDB" id="A0A0D2WNP3"/>
<dbReference type="InterPro" id="IPR000192">
    <property type="entry name" value="Aminotrans_V_dom"/>
</dbReference>
<comment type="function">
    <text evidence="9">Catalyzes the decomposition of L-selenocysteine to L-alanine and elemental selenium.</text>
</comment>
<dbReference type="FunFam" id="3.90.1150.10:FF:000065">
    <property type="entry name" value="Selenocysteine lyase"/>
    <property type="match status" value="1"/>
</dbReference>
<dbReference type="GO" id="GO:0016740">
    <property type="term" value="F:transferase activity"/>
    <property type="evidence" value="ECO:0007669"/>
    <property type="project" value="UniProtKB-KW"/>
</dbReference>
<evidence type="ECO:0000256" key="10">
    <source>
        <dbReference type="ARBA" id="ARBA00039054"/>
    </source>
</evidence>
<dbReference type="InterPro" id="IPR016454">
    <property type="entry name" value="Cysteine_dSase"/>
</dbReference>
<dbReference type="Gene3D" id="1.10.260.50">
    <property type="match status" value="1"/>
</dbReference>
<evidence type="ECO:0000256" key="6">
    <source>
        <dbReference type="ARBA" id="ARBA00022679"/>
    </source>
</evidence>
<proteinExistence type="inferred from homology"/>
<dbReference type="FunFam" id="3.40.640.10:FF:000083">
    <property type="entry name" value="Selenocysteine lyase"/>
    <property type="match status" value="1"/>
</dbReference>
<dbReference type="Gene3D" id="3.90.1150.10">
    <property type="entry name" value="Aspartate Aminotransferase, domain 1"/>
    <property type="match status" value="1"/>
</dbReference>
<dbReference type="InterPro" id="IPR015421">
    <property type="entry name" value="PyrdxlP-dep_Trfase_major"/>
</dbReference>
<dbReference type="EMBL" id="KE346363">
    <property type="protein sequence ID" value="KJE92048.1"/>
    <property type="molecule type" value="Genomic_DNA"/>
</dbReference>
<evidence type="ECO:0000256" key="5">
    <source>
        <dbReference type="ARBA" id="ARBA00022490"/>
    </source>
</evidence>
<dbReference type="PANTHER" id="PTHR11601">
    <property type="entry name" value="CYSTEINE DESULFURYLASE FAMILY MEMBER"/>
    <property type="match status" value="1"/>
</dbReference>
<comment type="similarity">
    <text evidence="3">Belongs to the class-V pyridoxal-phosphate-dependent aminotransferase family.</text>
</comment>
<accession>A0A0D2WNP3</accession>
<comment type="cofactor">
    <cofactor evidence="1">
        <name>pyridoxal 5'-phosphate</name>
        <dbReference type="ChEBI" id="CHEBI:597326"/>
    </cofactor>
</comment>
<keyword evidence="7" id="KW-0663">Pyridoxal phosphate</keyword>
<dbReference type="STRING" id="595528.A0A0D2WNP3"/>
<evidence type="ECO:0000256" key="2">
    <source>
        <dbReference type="ARBA" id="ARBA00004514"/>
    </source>
</evidence>
<dbReference type="RefSeq" id="XP_004363919.1">
    <property type="nucleotide sequence ID" value="XM_004363862.2"/>
</dbReference>
<dbReference type="PANTHER" id="PTHR11601:SF62">
    <property type="entry name" value="SELENOCYSTEINE LYASE"/>
    <property type="match status" value="1"/>
</dbReference>
<dbReference type="AlphaFoldDB" id="A0A0D2WNP3"/>
<comment type="subcellular location">
    <subcellularLocation>
        <location evidence="2">Cytoplasm</location>
        <location evidence="2">Cytosol</location>
    </subcellularLocation>
</comment>
<evidence type="ECO:0000256" key="8">
    <source>
        <dbReference type="ARBA" id="ARBA00023239"/>
    </source>
</evidence>
<evidence type="ECO:0000256" key="11">
    <source>
        <dbReference type="ARBA" id="ARBA00040554"/>
    </source>
</evidence>
<evidence type="ECO:0000256" key="3">
    <source>
        <dbReference type="ARBA" id="ARBA00009236"/>
    </source>
</evidence>
<evidence type="ECO:0000313" key="13">
    <source>
        <dbReference type="EMBL" id="KJE92048.1"/>
    </source>
</evidence>
<keyword evidence="5" id="KW-0963">Cytoplasm</keyword>
<keyword evidence="6" id="KW-0808">Transferase</keyword>
<dbReference type="Gene3D" id="3.40.640.10">
    <property type="entry name" value="Type I PLP-dependent aspartate aminotransferase-like (Major domain)"/>
    <property type="match status" value="1"/>
</dbReference>
<feature type="domain" description="Aminotransferase class V" evidence="12">
    <location>
        <begin position="5"/>
        <end position="393"/>
    </location>
</feature>
<dbReference type="PIRSF" id="PIRSF005572">
    <property type="entry name" value="NifS"/>
    <property type="match status" value="1"/>
</dbReference>
<evidence type="ECO:0000259" key="12">
    <source>
        <dbReference type="Pfam" id="PF00266"/>
    </source>
</evidence>
<dbReference type="EC" id="4.4.1.16" evidence="10"/>
<keyword evidence="14" id="KW-1185">Reference proteome</keyword>
<dbReference type="InterPro" id="IPR015422">
    <property type="entry name" value="PyrdxlP-dep_Trfase_small"/>
</dbReference>
<dbReference type="InterPro" id="IPR015424">
    <property type="entry name" value="PyrdxlP-dep_Trfase"/>
</dbReference>
<comment type="subunit">
    <text evidence="4">Homodimer.</text>
</comment>
<dbReference type="GO" id="GO:0009000">
    <property type="term" value="F:selenocysteine lyase activity"/>
    <property type="evidence" value="ECO:0007669"/>
    <property type="project" value="UniProtKB-EC"/>
</dbReference>
<dbReference type="Proteomes" id="UP000008743">
    <property type="component" value="Unassembled WGS sequence"/>
</dbReference>